<dbReference type="GeneID" id="93486526"/>
<protein>
    <submittedName>
        <fullName evidence="3">Flavin reductase (DIM6/NTAB) family NADH-FMN oxidoreductase RutF</fullName>
    </submittedName>
</protein>
<reference evidence="3 4" key="1">
    <citation type="submission" date="2020-08" db="EMBL/GenBank/DDBJ databases">
        <title>Genomic Encyclopedia of Type Strains, Phase IV (KMG-IV): sequencing the most valuable type-strain genomes for metagenomic binning, comparative biology and taxonomic classification.</title>
        <authorList>
            <person name="Goeker M."/>
        </authorList>
    </citation>
    <scope>NUCLEOTIDE SEQUENCE [LARGE SCALE GENOMIC DNA]</scope>
    <source>
        <strain evidence="3 4">DSM 21255</strain>
    </source>
</reference>
<evidence type="ECO:0000259" key="2">
    <source>
        <dbReference type="Pfam" id="PF01613"/>
    </source>
</evidence>
<dbReference type="InterPro" id="IPR002563">
    <property type="entry name" value="Flavin_Rdtase-like_dom"/>
</dbReference>
<organism evidence="3 4">
    <name type="scientific">Negativicoccus succinicivorans</name>
    <dbReference type="NCBI Taxonomy" id="620903"/>
    <lineage>
        <taxon>Bacteria</taxon>
        <taxon>Bacillati</taxon>
        <taxon>Bacillota</taxon>
        <taxon>Negativicutes</taxon>
        <taxon>Veillonellales</taxon>
        <taxon>Veillonellaceae</taxon>
        <taxon>Negativicoccus</taxon>
    </lineage>
</organism>
<evidence type="ECO:0000313" key="4">
    <source>
        <dbReference type="Proteomes" id="UP000591941"/>
    </source>
</evidence>
<feature type="domain" description="Flavin reductase like" evidence="2">
    <location>
        <begin position="21"/>
        <end position="165"/>
    </location>
</feature>
<dbReference type="SUPFAM" id="SSF50475">
    <property type="entry name" value="FMN-binding split barrel"/>
    <property type="match status" value="1"/>
</dbReference>
<dbReference type="Gene3D" id="2.30.110.10">
    <property type="entry name" value="Electron Transport, Fmn-binding Protein, Chain A"/>
    <property type="match status" value="1"/>
</dbReference>
<dbReference type="GO" id="GO:0010181">
    <property type="term" value="F:FMN binding"/>
    <property type="evidence" value="ECO:0007669"/>
    <property type="project" value="InterPro"/>
</dbReference>
<dbReference type="OrthoDB" id="9791490at2"/>
<dbReference type="EMBL" id="JACHHI010000006">
    <property type="protein sequence ID" value="MBB6478201.1"/>
    <property type="molecule type" value="Genomic_DNA"/>
</dbReference>
<dbReference type="PANTHER" id="PTHR43567">
    <property type="entry name" value="FLAVOREDOXIN-RELATED-RELATED"/>
    <property type="match status" value="1"/>
</dbReference>
<gene>
    <name evidence="3" type="ORF">HNR45_001271</name>
</gene>
<keyword evidence="4" id="KW-1185">Reference proteome</keyword>
<dbReference type="AlphaFoldDB" id="A0A841R482"/>
<dbReference type="Proteomes" id="UP000591941">
    <property type="component" value="Unassembled WGS sequence"/>
</dbReference>
<sequence length="166" mass="19225">MREISVTELQVTPQMIGNEWWLVTAGDTMKGYNTMTASWGHVGVIWQRPTAIVYIRPQRYTKEFMDRADRYTLSLFGSDYKKEMGYLGSHSGRDGDKVAKVGLTPVFEEDYTYFAEAEIVIVCRKLYQAPLLPAGFIDTRIINEHYPDRDFHEIYIGEIEKVLVKE</sequence>
<dbReference type="RefSeq" id="WP_024048756.1">
    <property type="nucleotide sequence ID" value="NZ_CABWNB010000002.1"/>
</dbReference>
<dbReference type="GO" id="GO:0016646">
    <property type="term" value="F:oxidoreductase activity, acting on the CH-NH group of donors, NAD or NADP as acceptor"/>
    <property type="evidence" value="ECO:0007669"/>
    <property type="project" value="UniProtKB-ARBA"/>
</dbReference>
<comment type="caution">
    <text evidence="3">The sequence shown here is derived from an EMBL/GenBank/DDBJ whole genome shotgun (WGS) entry which is preliminary data.</text>
</comment>
<evidence type="ECO:0000313" key="3">
    <source>
        <dbReference type="EMBL" id="MBB6478201.1"/>
    </source>
</evidence>
<dbReference type="Pfam" id="PF01613">
    <property type="entry name" value="Flavin_Reduct"/>
    <property type="match status" value="1"/>
</dbReference>
<name>A0A841R482_9FIRM</name>
<accession>A0A841R482</accession>
<proteinExistence type="inferred from homology"/>
<dbReference type="PANTHER" id="PTHR43567:SF5">
    <property type="entry name" value="HYPOTHETICAL CYTOSOLIC PROTEIN"/>
    <property type="match status" value="1"/>
</dbReference>
<dbReference type="InterPro" id="IPR052174">
    <property type="entry name" value="Flavoredoxin"/>
</dbReference>
<evidence type="ECO:0000256" key="1">
    <source>
        <dbReference type="ARBA" id="ARBA00038054"/>
    </source>
</evidence>
<dbReference type="InterPro" id="IPR012349">
    <property type="entry name" value="Split_barrel_FMN-bd"/>
</dbReference>
<comment type="similarity">
    <text evidence="1">Belongs to the flavoredoxin family.</text>
</comment>